<reference evidence="2 3" key="1">
    <citation type="submission" date="2020-02" db="EMBL/GenBank/DDBJ databases">
        <authorList>
            <person name="Yang Z."/>
        </authorList>
    </citation>
    <scope>NUCLEOTIDE SEQUENCE [LARGE SCALE GENOMIC DNA]</scope>
    <source>
        <strain evidence="2 3">HX-7-9</strain>
    </source>
</reference>
<evidence type="ECO:0000313" key="3">
    <source>
        <dbReference type="Proteomes" id="UP000482578"/>
    </source>
</evidence>
<comment type="caution">
    <text evidence="2">The sequence shown here is derived from an EMBL/GenBank/DDBJ whole genome shotgun (WGS) entry which is preliminary data.</text>
</comment>
<evidence type="ECO:0008006" key="4">
    <source>
        <dbReference type="Google" id="ProtNLM"/>
    </source>
</evidence>
<organism evidence="2 3">
    <name type="scientific">Crenobacter caeni</name>
    <dbReference type="NCBI Taxonomy" id="2705474"/>
    <lineage>
        <taxon>Bacteria</taxon>
        <taxon>Pseudomonadati</taxon>
        <taxon>Pseudomonadota</taxon>
        <taxon>Betaproteobacteria</taxon>
        <taxon>Neisseriales</taxon>
        <taxon>Neisseriaceae</taxon>
        <taxon>Crenobacter</taxon>
    </lineage>
</organism>
<dbReference type="AlphaFoldDB" id="A0A6B2KU38"/>
<dbReference type="Proteomes" id="UP000482578">
    <property type="component" value="Unassembled WGS sequence"/>
</dbReference>
<dbReference type="EMBL" id="JAAGAA010000010">
    <property type="protein sequence ID" value="NDV13543.1"/>
    <property type="molecule type" value="Genomic_DNA"/>
</dbReference>
<keyword evidence="3" id="KW-1185">Reference proteome</keyword>
<accession>A0A6B2KU38</accession>
<sequence length="740" mass="81550">MTSLTLQVPAEHKRALWSAIQRTVEAARDPANKPTVTPYFDAAHNLLFARVRIDTKDGKVIRPFHLDGDRWKQGEPAFEGKKPLLNLPLLAAHPDAEVWLAEGEKCATALTDVDRLATTSGGATSVAGADWMPLAGRRVILWPDFDLPGKKWLAELIPALQKIGATVRVVDVDQLQLGDGDDVADWLPLHGVEALESLPMVEIPALAPEHADAGDEPAGSRDSASTALVRHVQMNCTLYHNQDGDVFARLNGSNQAWKIASTAFRDWLSASFYRATGKVARDQAVKEALASLAGIGRQEGELREAHVRVAKHGNGYLIDLGDDKWRVVEVSAGGWQVIEQSPVLFVRSKSMRSLPNPVRGGSLDALWPCVNIPEWARPLVLAWLLESLRPDTPYPLLELTGEQGSAKSTTQDYLRRLIDPNRVNLRAAPKAREDVFVSAAAGLLVSYENLSHLSPEMQDTFCTLATGGGFARRQLYTDAEEITIEVKRPIVLNGIAAVVTAQDLVSRTISVELPTIQARATGTELEAKFDAEYDRIFGALLDLFAATLRTLPDVHLAPEHRPRMADFCLLGMAMFKATGQHPESFVRLYRQTEVGNVERTLDASPVATAVREMMDDHPVVRCTLKELLQRLDKYRPDRCEAWPKSPKGLANALKRVAPPLRMVGIDAHEDSSISRREGTWWCIARMDRLQASADQRPPSSPSSPDCPLADRQREDVDLVRVRSAQTCNAPAAVPYAEKEF</sequence>
<proteinExistence type="predicted"/>
<dbReference type="CDD" id="cd01029">
    <property type="entry name" value="TOPRIM_primases"/>
    <property type="match status" value="1"/>
</dbReference>
<dbReference type="InterPro" id="IPR034154">
    <property type="entry name" value="TOPRIM_DnaG/twinkle"/>
</dbReference>
<feature type="region of interest" description="Disordered" evidence="1">
    <location>
        <begin position="691"/>
        <end position="714"/>
    </location>
</feature>
<evidence type="ECO:0000256" key="1">
    <source>
        <dbReference type="SAM" id="MobiDB-lite"/>
    </source>
</evidence>
<protein>
    <recommendedName>
        <fullName evidence="4">ATP-binding protein</fullName>
    </recommendedName>
</protein>
<evidence type="ECO:0000313" key="2">
    <source>
        <dbReference type="EMBL" id="NDV13543.1"/>
    </source>
</evidence>
<dbReference type="RefSeq" id="WP_163316727.1">
    <property type="nucleotide sequence ID" value="NZ_JAAGAA010000010.1"/>
</dbReference>
<gene>
    <name evidence="2" type="ORF">GZH52_12190</name>
</gene>
<dbReference type="Gene3D" id="3.40.1360.10">
    <property type="match status" value="1"/>
</dbReference>
<name>A0A6B2KU38_9NEIS</name>